<dbReference type="AlphaFoldDB" id="A0A8J3NHY8"/>
<name>A0A8J3NHY8_9ACTN</name>
<sequence length="286" mass="30726">MDGYMEMDHLAAALALAGVPARRSATAGAAFAAFESTHGQPLPRAVRDWYLLDRARTVLEPDGADLVLAAEQLGGPATYWWPADGDDWPPDLEEQEEREFDPVAAGLLPFLDENQGGYSLAVRLDGSADPPVLISWDGVRPDGWSVHAACFSEWVFTRVWDLPLLRGAGRLYGTVPDVGQSELAVLARRLTARPQTVSDSPLPGPPQVGHRFAGPGDRQRALLLSPYAVGGTWSVLLWAATDDLLVDLCGVVRSALAAPVGLTGAYRPDEVARRALERLAAGEVTR</sequence>
<evidence type="ECO:0008006" key="3">
    <source>
        <dbReference type="Google" id="ProtNLM"/>
    </source>
</evidence>
<organism evidence="1 2">
    <name type="scientific">Catellatospora bangladeshensis</name>
    <dbReference type="NCBI Taxonomy" id="310355"/>
    <lineage>
        <taxon>Bacteria</taxon>
        <taxon>Bacillati</taxon>
        <taxon>Actinomycetota</taxon>
        <taxon>Actinomycetes</taxon>
        <taxon>Micromonosporales</taxon>
        <taxon>Micromonosporaceae</taxon>
        <taxon>Catellatospora</taxon>
    </lineage>
</organism>
<evidence type="ECO:0000313" key="2">
    <source>
        <dbReference type="Proteomes" id="UP000601223"/>
    </source>
</evidence>
<keyword evidence="2" id="KW-1185">Reference proteome</keyword>
<accession>A0A8J3NHY8</accession>
<protein>
    <recommendedName>
        <fullName evidence="3">SMI1/KNR4 family protein</fullName>
    </recommendedName>
</protein>
<reference evidence="1 2" key="1">
    <citation type="submission" date="2021-01" db="EMBL/GenBank/DDBJ databases">
        <title>Whole genome shotgun sequence of Catellatospora bangladeshensis NBRC 107357.</title>
        <authorList>
            <person name="Komaki H."/>
            <person name="Tamura T."/>
        </authorList>
    </citation>
    <scope>NUCLEOTIDE SEQUENCE [LARGE SCALE GENOMIC DNA]</scope>
    <source>
        <strain evidence="1 2">NBRC 107357</strain>
    </source>
</reference>
<dbReference type="Proteomes" id="UP000601223">
    <property type="component" value="Unassembled WGS sequence"/>
</dbReference>
<proteinExistence type="predicted"/>
<gene>
    <name evidence="1" type="ORF">Cba03nite_16570</name>
</gene>
<dbReference type="EMBL" id="BONF01000009">
    <property type="protein sequence ID" value="GIF80308.1"/>
    <property type="molecule type" value="Genomic_DNA"/>
</dbReference>
<comment type="caution">
    <text evidence="1">The sequence shown here is derived from an EMBL/GenBank/DDBJ whole genome shotgun (WGS) entry which is preliminary data.</text>
</comment>
<evidence type="ECO:0000313" key="1">
    <source>
        <dbReference type="EMBL" id="GIF80308.1"/>
    </source>
</evidence>